<evidence type="ECO:0000313" key="2">
    <source>
        <dbReference type="EMBL" id="RDL43121.1"/>
    </source>
</evidence>
<proteinExistence type="predicted"/>
<feature type="compositionally biased region" description="Basic and acidic residues" evidence="1">
    <location>
        <begin position="187"/>
        <end position="208"/>
    </location>
</feature>
<protein>
    <submittedName>
        <fullName evidence="2">Uncharacterized protein</fullName>
    </submittedName>
</protein>
<reference evidence="2 3" key="1">
    <citation type="submission" date="2018-06" db="EMBL/GenBank/DDBJ databases">
        <title>Marinomonas sp. YLB-05 draft genome sequence.</title>
        <authorList>
            <person name="Yu L."/>
            <person name="Tang X."/>
        </authorList>
    </citation>
    <scope>NUCLEOTIDE SEQUENCE [LARGE SCALE GENOMIC DNA]</scope>
    <source>
        <strain evidence="2 3">YLB-05</strain>
    </source>
</reference>
<gene>
    <name evidence="2" type="ORF">DN730_15530</name>
</gene>
<feature type="region of interest" description="Disordered" evidence="1">
    <location>
        <begin position="179"/>
        <end position="208"/>
    </location>
</feature>
<organism evidence="2 3">
    <name type="scientific">Marinomonas piezotolerans</name>
    <dbReference type="NCBI Taxonomy" id="2213058"/>
    <lineage>
        <taxon>Bacteria</taxon>
        <taxon>Pseudomonadati</taxon>
        <taxon>Pseudomonadota</taxon>
        <taxon>Gammaproteobacteria</taxon>
        <taxon>Oceanospirillales</taxon>
        <taxon>Oceanospirillaceae</taxon>
        <taxon>Marinomonas</taxon>
    </lineage>
</organism>
<evidence type="ECO:0000256" key="1">
    <source>
        <dbReference type="SAM" id="MobiDB-lite"/>
    </source>
</evidence>
<dbReference type="EMBL" id="QKRA01000009">
    <property type="protein sequence ID" value="RDL43121.1"/>
    <property type="molecule type" value="Genomic_DNA"/>
</dbReference>
<comment type="caution">
    <text evidence="2">The sequence shown here is derived from an EMBL/GenBank/DDBJ whole genome shotgun (WGS) entry which is preliminary data.</text>
</comment>
<keyword evidence="3" id="KW-1185">Reference proteome</keyword>
<evidence type="ECO:0000313" key="3">
    <source>
        <dbReference type="Proteomes" id="UP000254326"/>
    </source>
</evidence>
<name>A0A370U5S4_9GAMM</name>
<accession>A0A370U5S4</accession>
<dbReference type="Proteomes" id="UP000254326">
    <property type="component" value="Unassembled WGS sequence"/>
</dbReference>
<dbReference type="AlphaFoldDB" id="A0A370U5S4"/>
<sequence length="326" mass="36561">MPVIVGHRVVERYSGSSDSIIQQQVRILVEGFERFTKRALKEGSLKRSKGVSLNINNFKFEYDQSEMSGGSVDILYVMEETLLGSDISEDVLDWFTYFIKALDTSSSIIHSSSAGFYDHLESKQIQTVRTSLKAIKGMAIENEKLVIETFGNLSSPFFSIDTLINDPPKTIAESVDNGVEIEPEGNPDEKSSNIENEPKRQPEESGNEQKKVNVFTFEIVKAVPAHTPEINSVEGEISNARIIRIDIETLSITFRRNSGGAPVAVQFNEVSEFNDFFDRYPDAPKRDHCSFNVEFLRRNNGKNSLVKIEEAAKNDTFLGLFSDAEP</sequence>